<dbReference type="STRING" id="2015173.A0A026W7L9"/>
<dbReference type="OMA" id="MDLHDKE"/>
<evidence type="ECO:0000313" key="2">
    <source>
        <dbReference type="Proteomes" id="UP000053097"/>
    </source>
</evidence>
<organism evidence="1 2">
    <name type="scientific">Ooceraea biroi</name>
    <name type="common">Clonal raider ant</name>
    <name type="synonym">Cerapachys biroi</name>
    <dbReference type="NCBI Taxonomy" id="2015173"/>
    <lineage>
        <taxon>Eukaryota</taxon>
        <taxon>Metazoa</taxon>
        <taxon>Ecdysozoa</taxon>
        <taxon>Arthropoda</taxon>
        <taxon>Hexapoda</taxon>
        <taxon>Insecta</taxon>
        <taxon>Pterygota</taxon>
        <taxon>Neoptera</taxon>
        <taxon>Endopterygota</taxon>
        <taxon>Hymenoptera</taxon>
        <taxon>Apocrita</taxon>
        <taxon>Aculeata</taxon>
        <taxon>Formicoidea</taxon>
        <taxon>Formicidae</taxon>
        <taxon>Dorylinae</taxon>
        <taxon>Ooceraea</taxon>
    </lineage>
</organism>
<dbReference type="Gene3D" id="3.50.50.60">
    <property type="entry name" value="FAD/NAD(P)-binding domain"/>
    <property type="match status" value="1"/>
</dbReference>
<dbReference type="InterPro" id="IPR029731">
    <property type="entry name" value="OSGIN1/2"/>
</dbReference>
<reference evidence="1 2" key="1">
    <citation type="journal article" date="2014" name="Curr. Biol.">
        <title>The genome of the clonal raider ant Cerapachys biroi.</title>
        <authorList>
            <person name="Oxley P.R."/>
            <person name="Ji L."/>
            <person name="Fetter-Pruneda I."/>
            <person name="McKenzie S.K."/>
            <person name="Li C."/>
            <person name="Hu H."/>
            <person name="Zhang G."/>
            <person name="Kronauer D.J."/>
        </authorList>
    </citation>
    <scope>NUCLEOTIDE SEQUENCE [LARGE SCALE GENOMIC DNA]</scope>
</reference>
<proteinExistence type="predicted"/>
<dbReference type="EMBL" id="KK107419">
    <property type="protein sequence ID" value="EZA51039.1"/>
    <property type="molecule type" value="Genomic_DNA"/>
</dbReference>
<accession>A0A026W7L9</accession>
<dbReference type="SUPFAM" id="SSF51905">
    <property type="entry name" value="FAD/NAD(P)-binding domain"/>
    <property type="match status" value="1"/>
</dbReference>
<keyword evidence="2" id="KW-1185">Reference proteome</keyword>
<dbReference type="PANTHER" id="PTHR15192:SF8">
    <property type="entry name" value="FAD_NAD(P)-BINDING DOMAIN-CONTAINING PROTEIN"/>
    <property type="match status" value="1"/>
</dbReference>
<dbReference type="Proteomes" id="UP000053097">
    <property type="component" value="Unassembled WGS sequence"/>
</dbReference>
<name>A0A026W7L9_OOCBI</name>
<dbReference type="OrthoDB" id="412005at2759"/>
<gene>
    <name evidence="1" type="ORF">X777_10327</name>
</gene>
<dbReference type="InterPro" id="IPR036188">
    <property type="entry name" value="FAD/NAD-bd_sf"/>
</dbReference>
<dbReference type="PANTHER" id="PTHR15192">
    <property type="entry name" value="PROTEIN CBG05349"/>
    <property type="match status" value="1"/>
</dbReference>
<dbReference type="AlphaFoldDB" id="A0A026W7L9"/>
<sequence length="519" mass="58042">MFIVHAGRKLALLHRRASSWFSTTRTWNEDCDDATNDMNTDATTNNRRKCCKPGRMQGDGLARSTRYKLESLSSGIEGRGGGRPLALLMDQLHHPSVDTGLDVTSLLYWRSADEHPDHKIVDHVVLGKGQPGGAWQSMDPNVLTISLSRWMSLPDFDLRHWEKLIEAEKLQKSILASEKDMYTRQEKSSKKSSRISMGTVAAYYKDYVRRKNLERYFRCGTTVTSVRSDTDSPDSKGGYNWIVNGYENKSKKRFRYRCKRVVLATGTTDLVNHLGVPGEKTHLDWVTHDLVDLETHLERLAGKRSKDSVDEQKPVLIVGAGLSAADAIMAARFRGISVLHAFRNSSSEWGKETAERIITSYDRLQWLPNSIYPEYHKVYEMMADGGTNYSLYKSLAGYTVVSLNEDRKNENMSGKKTATLSAPNGELHTFEVSAVAILIGYKPDLSYLEGGGLGLGKFADKLIDSKSNPIEIDDFTYEVMKSPTKGLYALGPLVGDNFVRFVLGGAFGILAHILCTMNT</sequence>
<protein>
    <submittedName>
        <fullName evidence="1">Oxidative stress-induced growth inhibitor</fullName>
    </submittedName>
</protein>
<evidence type="ECO:0000313" key="1">
    <source>
        <dbReference type="EMBL" id="EZA51039.1"/>
    </source>
</evidence>